<dbReference type="Proteomes" id="UP000275719">
    <property type="component" value="Unassembled WGS sequence"/>
</dbReference>
<accession>A0A3P3W4U4</accession>
<name>A0A3P3W4U4_9FLAO</name>
<evidence type="ECO:0000313" key="3">
    <source>
        <dbReference type="Proteomes" id="UP000275719"/>
    </source>
</evidence>
<organism evidence="2 3">
    <name type="scientific">Paenimyroides tangerinum</name>
    <dbReference type="NCBI Taxonomy" id="2488728"/>
    <lineage>
        <taxon>Bacteria</taxon>
        <taxon>Pseudomonadati</taxon>
        <taxon>Bacteroidota</taxon>
        <taxon>Flavobacteriia</taxon>
        <taxon>Flavobacteriales</taxon>
        <taxon>Flavobacteriaceae</taxon>
        <taxon>Paenimyroides</taxon>
    </lineage>
</organism>
<evidence type="ECO:0008006" key="4">
    <source>
        <dbReference type="Google" id="ProtNLM"/>
    </source>
</evidence>
<dbReference type="EMBL" id="RQVQ01000020">
    <property type="protein sequence ID" value="RRJ90072.1"/>
    <property type="molecule type" value="Genomic_DNA"/>
</dbReference>
<dbReference type="AlphaFoldDB" id="A0A3P3W4U4"/>
<feature type="chain" id="PRO_5017975477" description="Lipoprotein" evidence="1">
    <location>
        <begin position="25"/>
        <end position="100"/>
    </location>
</feature>
<evidence type="ECO:0000256" key="1">
    <source>
        <dbReference type="SAM" id="SignalP"/>
    </source>
</evidence>
<protein>
    <recommendedName>
        <fullName evidence="4">Lipoprotein</fullName>
    </recommendedName>
</protein>
<dbReference type="RefSeq" id="WP_125019259.1">
    <property type="nucleotide sequence ID" value="NZ_RQVQ01000020.1"/>
</dbReference>
<sequence>MKMINFKIVLILLCSICVFSCSLNDEKKQSAEIIIKKIELFKSNENRFPESVKELGLKEEMDSAVFYEKLNDSAYIVWYGLSVGESNVYRSSSKNWNKEG</sequence>
<proteinExistence type="predicted"/>
<dbReference type="OrthoDB" id="1444613at2"/>
<evidence type="ECO:0000313" key="2">
    <source>
        <dbReference type="EMBL" id="RRJ90072.1"/>
    </source>
</evidence>
<comment type="caution">
    <text evidence="2">The sequence shown here is derived from an EMBL/GenBank/DDBJ whole genome shotgun (WGS) entry which is preliminary data.</text>
</comment>
<gene>
    <name evidence="2" type="ORF">EG240_09995</name>
</gene>
<feature type="signal peptide" evidence="1">
    <location>
        <begin position="1"/>
        <end position="24"/>
    </location>
</feature>
<reference evidence="2 3" key="1">
    <citation type="submission" date="2018-11" db="EMBL/GenBank/DDBJ databases">
        <title>Flavobacterium sp. nov., YIM 102701-2 draft genome.</title>
        <authorList>
            <person name="Li G."/>
            <person name="Jiang Y."/>
        </authorList>
    </citation>
    <scope>NUCLEOTIDE SEQUENCE [LARGE SCALE GENOMIC DNA]</scope>
    <source>
        <strain evidence="2 3">YIM 102701-2</strain>
    </source>
</reference>
<keyword evidence="1" id="KW-0732">Signal</keyword>
<keyword evidence="3" id="KW-1185">Reference proteome</keyword>